<name>A0ABR1R7G4_9PEZI</name>
<feature type="chain" id="PRO_5045715371" evidence="1">
    <location>
        <begin position="20"/>
        <end position="169"/>
    </location>
</feature>
<proteinExistence type="predicted"/>
<keyword evidence="3" id="KW-1185">Reference proteome</keyword>
<reference evidence="2 3" key="1">
    <citation type="submission" date="2023-01" db="EMBL/GenBank/DDBJ databases">
        <title>Analysis of 21 Apiospora genomes using comparative genomics revels a genus with tremendous synthesis potential of carbohydrate active enzymes and secondary metabolites.</title>
        <authorList>
            <person name="Sorensen T."/>
        </authorList>
    </citation>
    <scope>NUCLEOTIDE SEQUENCE [LARGE SCALE GENOMIC DNA]</scope>
    <source>
        <strain evidence="2 3">CBS 20057</strain>
    </source>
</reference>
<gene>
    <name evidence="2" type="ORF">PG991_013968</name>
</gene>
<evidence type="ECO:0000313" key="3">
    <source>
        <dbReference type="Proteomes" id="UP001396898"/>
    </source>
</evidence>
<keyword evidence="1" id="KW-0732">Signal</keyword>
<accession>A0ABR1R7G4</accession>
<evidence type="ECO:0000256" key="1">
    <source>
        <dbReference type="SAM" id="SignalP"/>
    </source>
</evidence>
<evidence type="ECO:0000313" key="2">
    <source>
        <dbReference type="EMBL" id="KAK8001746.1"/>
    </source>
</evidence>
<dbReference type="Proteomes" id="UP001396898">
    <property type="component" value="Unassembled WGS sequence"/>
</dbReference>
<comment type="caution">
    <text evidence="2">The sequence shown here is derived from an EMBL/GenBank/DDBJ whole genome shotgun (WGS) entry which is preliminary data.</text>
</comment>
<sequence length="169" mass="18747">MRLTATFLAALGFATHAVATPAPTAPTHAAVQPRTGPVRLNQTDAGLEKRQDGLDEVQMFGGWCGIHTQLTLQYKWFTWSTVIRDPEGEVISTNAGNWWDGEICPGFWLQATPFSLDSDLVKYHFFTGDSWGSGPPGQKNDRCSVGDWDQGHNVLQNWRTLDMDCGFQC</sequence>
<organism evidence="2 3">
    <name type="scientific">Apiospora marii</name>
    <dbReference type="NCBI Taxonomy" id="335849"/>
    <lineage>
        <taxon>Eukaryota</taxon>
        <taxon>Fungi</taxon>
        <taxon>Dikarya</taxon>
        <taxon>Ascomycota</taxon>
        <taxon>Pezizomycotina</taxon>
        <taxon>Sordariomycetes</taxon>
        <taxon>Xylariomycetidae</taxon>
        <taxon>Amphisphaeriales</taxon>
        <taxon>Apiosporaceae</taxon>
        <taxon>Apiospora</taxon>
    </lineage>
</organism>
<protein>
    <submittedName>
        <fullName evidence="2">Uncharacterized protein</fullName>
    </submittedName>
</protein>
<dbReference type="EMBL" id="JAQQWI010000018">
    <property type="protein sequence ID" value="KAK8001746.1"/>
    <property type="molecule type" value="Genomic_DNA"/>
</dbReference>
<feature type="signal peptide" evidence="1">
    <location>
        <begin position="1"/>
        <end position="19"/>
    </location>
</feature>